<dbReference type="EMBL" id="FONY01000046">
    <property type="protein sequence ID" value="SFF51977.1"/>
    <property type="molecule type" value="Genomic_DNA"/>
</dbReference>
<feature type="transmembrane region" description="Helical" evidence="1">
    <location>
        <begin position="61"/>
        <end position="82"/>
    </location>
</feature>
<evidence type="ECO:0000313" key="3">
    <source>
        <dbReference type="Proteomes" id="UP000199513"/>
    </source>
</evidence>
<keyword evidence="1" id="KW-0472">Membrane</keyword>
<evidence type="ECO:0000313" key="2">
    <source>
        <dbReference type="EMBL" id="SFF51977.1"/>
    </source>
</evidence>
<gene>
    <name evidence="2" type="ORF">SAMN04488541_104633</name>
</gene>
<proteinExistence type="predicted"/>
<protein>
    <submittedName>
        <fullName evidence="2">Uncharacterized protein</fullName>
    </submittedName>
</protein>
<keyword evidence="1" id="KW-1133">Transmembrane helix</keyword>
<organism evidence="2 3">
    <name type="scientific">Thermoflexibacter ruber</name>
    <dbReference type="NCBI Taxonomy" id="1003"/>
    <lineage>
        <taxon>Bacteria</taxon>
        <taxon>Pseudomonadati</taxon>
        <taxon>Bacteroidota</taxon>
        <taxon>Cytophagia</taxon>
        <taxon>Cytophagales</taxon>
        <taxon>Thermoflexibacteraceae</taxon>
        <taxon>Thermoflexibacter</taxon>
    </lineage>
</organism>
<dbReference type="Proteomes" id="UP000199513">
    <property type="component" value="Unassembled WGS sequence"/>
</dbReference>
<sequence length="145" mass="17163">MILYQKFWIFIANLTLRIGTKEEKIAEVSNAYIGMYISMIILLPATISFRHYISFWTDENSFISAMTLFVIISCTVVFGNIINAKLYKFSRFEIEKQLQGFAYHKRSFFQKLFFFIILFLFLMLSVILSIVNTIFIKYLIVNRLC</sequence>
<evidence type="ECO:0000256" key="1">
    <source>
        <dbReference type="SAM" id="Phobius"/>
    </source>
</evidence>
<name>A0A1I2JFN1_9BACT</name>
<keyword evidence="1" id="KW-0812">Transmembrane</keyword>
<keyword evidence="3" id="KW-1185">Reference proteome</keyword>
<dbReference type="AlphaFoldDB" id="A0A1I2JFN1"/>
<feature type="transmembrane region" description="Helical" evidence="1">
    <location>
        <begin position="112"/>
        <end position="140"/>
    </location>
</feature>
<accession>A0A1I2JFN1</accession>
<reference evidence="2 3" key="1">
    <citation type="submission" date="2016-10" db="EMBL/GenBank/DDBJ databases">
        <authorList>
            <person name="de Groot N.N."/>
        </authorList>
    </citation>
    <scope>NUCLEOTIDE SEQUENCE [LARGE SCALE GENOMIC DNA]</scope>
    <source>
        <strain>GEY</strain>
        <strain evidence="3">DSM 9560</strain>
    </source>
</reference>
<feature type="transmembrane region" description="Helical" evidence="1">
    <location>
        <begin position="31"/>
        <end position="49"/>
    </location>
</feature>